<gene>
    <name evidence="6" type="ORF">M3P19_03555</name>
</gene>
<keyword evidence="7" id="KW-1185">Reference proteome</keyword>
<dbReference type="InterPro" id="IPR017867">
    <property type="entry name" value="Tyr_phospatase_low_mol_wt"/>
</dbReference>
<accession>A0ABT0PNV0</accession>
<keyword evidence="3" id="KW-0378">Hydrolase</keyword>
<dbReference type="InterPro" id="IPR023485">
    <property type="entry name" value="Ptyr_pPase"/>
</dbReference>
<dbReference type="RefSeq" id="WP_249656243.1">
    <property type="nucleotide sequence ID" value="NZ_JAMFMA010000001.1"/>
</dbReference>
<evidence type="ECO:0000256" key="2">
    <source>
        <dbReference type="ARBA" id="ARBA00013064"/>
    </source>
</evidence>
<name>A0ABT0PNV0_9FLAO</name>
<evidence type="ECO:0000313" key="7">
    <source>
        <dbReference type="Proteomes" id="UP001203607"/>
    </source>
</evidence>
<dbReference type="CDD" id="cd16343">
    <property type="entry name" value="LMWPTP"/>
    <property type="match status" value="1"/>
</dbReference>
<comment type="caution">
    <text evidence="6">The sequence shown here is derived from an EMBL/GenBank/DDBJ whole genome shotgun (WGS) entry which is preliminary data.</text>
</comment>
<evidence type="ECO:0000259" key="5">
    <source>
        <dbReference type="SMART" id="SM00226"/>
    </source>
</evidence>
<dbReference type="SUPFAM" id="SSF52788">
    <property type="entry name" value="Phosphotyrosine protein phosphatases I"/>
    <property type="match status" value="1"/>
</dbReference>
<evidence type="ECO:0000256" key="3">
    <source>
        <dbReference type="ARBA" id="ARBA00022801"/>
    </source>
</evidence>
<keyword evidence="4" id="KW-0904">Protein phosphatase</keyword>
<feature type="domain" description="Phosphotyrosine protein phosphatase I" evidence="5">
    <location>
        <begin position="3"/>
        <end position="148"/>
    </location>
</feature>
<proteinExistence type="inferred from homology"/>
<dbReference type="EC" id="3.1.3.48" evidence="2"/>
<dbReference type="InterPro" id="IPR036196">
    <property type="entry name" value="Ptyr_pPase_sf"/>
</dbReference>
<dbReference type="InterPro" id="IPR050438">
    <property type="entry name" value="LMW_PTPase"/>
</dbReference>
<dbReference type="Gene3D" id="3.40.50.2300">
    <property type="match status" value="1"/>
</dbReference>
<comment type="similarity">
    <text evidence="1">Belongs to the low molecular weight phosphotyrosine protein phosphatase family.</text>
</comment>
<evidence type="ECO:0000256" key="1">
    <source>
        <dbReference type="ARBA" id="ARBA00011063"/>
    </source>
</evidence>
<evidence type="ECO:0000313" key="6">
    <source>
        <dbReference type="EMBL" id="MCL6273068.1"/>
    </source>
</evidence>
<dbReference type="PANTHER" id="PTHR11717:SF7">
    <property type="entry name" value="LOW MOLECULAR WEIGHT PHOSPHOTYROSINE PROTEIN PHOSPHATASE"/>
    <property type="match status" value="1"/>
</dbReference>
<dbReference type="Proteomes" id="UP001203607">
    <property type="component" value="Unassembled WGS sequence"/>
</dbReference>
<organism evidence="6 7">
    <name type="scientific">Flagellimonas spongiicola</name>
    <dbReference type="NCBI Taxonomy" id="2942208"/>
    <lineage>
        <taxon>Bacteria</taxon>
        <taxon>Pseudomonadati</taxon>
        <taxon>Bacteroidota</taxon>
        <taxon>Flavobacteriia</taxon>
        <taxon>Flavobacteriales</taxon>
        <taxon>Flavobacteriaceae</taxon>
        <taxon>Flagellimonas</taxon>
    </lineage>
</organism>
<dbReference type="EMBL" id="JAMFMA010000001">
    <property type="protein sequence ID" value="MCL6273068.1"/>
    <property type="molecule type" value="Genomic_DNA"/>
</dbReference>
<dbReference type="PANTHER" id="PTHR11717">
    <property type="entry name" value="LOW MOLECULAR WEIGHT PROTEIN TYROSINE PHOSPHATASE"/>
    <property type="match status" value="1"/>
</dbReference>
<protein>
    <recommendedName>
        <fullName evidence="2">protein-tyrosine-phosphatase</fullName>
        <ecNumber evidence="2">3.1.3.48</ecNumber>
    </recommendedName>
</protein>
<reference evidence="6 7" key="1">
    <citation type="submission" date="2022-05" db="EMBL/GenBank/DDBJ databases">
        <authorList>
            <person name="Park J.-S."/>
        </authorList>
    </citation>
    <scope>NUCLEOTIDE SEQUENCE [LARGE SCALE GENOMIC DNA]</scope>
    <source>
        <strain evidence="6 7">2012CJ35-5</strain>
    </source>
</reference>
<dbReference type="SMART" id="SM00226">
    <property type="entry name" value="LMWPc"/>
    <property type="match status" value="1"/>
</dbReference>
<dbReference type="Pfam" id="PF01451">
    <property type="entry name" value="LMWPc"/>
    <property type="match status" value="1"/>
</dbReference>
<dbReference type="PRINTS" id="PR00719">
    <property type="entry name" value="LMWPTPASE"/>
</dbReference>
<evidence type="ECO:0000256" key="4">
    <source>
        <dbReference type="ARBA" id="ARBA00022912"/>
    </source>
</evidence>
<sequence>MKTKVLMVCLGNICRSPLAEGVLKSKVNPDLVYVDSAGTAGYHVGNPPDPRSIKVAGTHGIDISKQRCRKFSATDFETFDMIYAMDRSNLSNIMALARNNDDTQKVKLLLDEVDLGITEVPDPYYGGPDGFEDVYQMVDEACEAIAKNLI</sequence>